<dbReference type="Proteomes" id="UP000075260">
    <property type="component" value="Unassembled WGS sequence"/>
</dbReference>
<reference evidence="2 3" key="1">
    <citation type="submission" date="2014-02" db="EMBL/GenBank/DDBJ databases">
        <title>The small core and large imbalanced accessory genome model reveals a collaborative survival strategy of Sorangium cellulosum strains in nature.</title>
        <authorList>
            <person name="Han K."/>
            <person name="Peng R."/>
            <person name="Blom J."/>
            <person name="Li Y.-Z."/>
        </authorList>
    </citation>
    <scope>NUCLEOTIDE SEQUENCE [LARGE SCALE GENOMIC DNA]</scope>
    <source>
        <strain evidence="2 3">So0008-312</strain>
    </source>
</reference>
<comment type="caution">
    <text evidence="2">The sequence shown here is derived from an EMBL/GenBank/DDBJ whole genome shotgun (WGS) entry which is preliminary data.</text>
</comment>
<accession>A0A150QVG3</accession>
<dbReference type="EMBL" id="JEMA01000321">
    <property type="protein sequence ID" value="KYF71626.1"/>
    <property type="molecule type" value="Genomic_DNA"/>
</dbReference>
<evidence type="ECO:0000313" key="2">
    <source>
        <dbReference type="EMBL" id="KYF71626.1"/>
    </source>
</evidence>
<evidence type="ECO:0000256" key="1">
    <source>
        <dbReference type="SAM" id="MobiDB-lite"/>
    </source>
</evidence>
<name>A0A150QVG3_SORCE</name>
<feature type="region of interest" description="Disordered" evidence="1">
    <location>
        <begin position="70"/>
        <end position="89"/>
    </location>
</feature>
<dbReference type="AlphaFoldDB" id="A0A150QVG3"/>
<evidence type="ECO:0000313" key="3">
    <source>
        <dbReference type="Proteomes" id="UP000075260"/>
    </source>
</evidence>
<organism evidence="2 3">
    <name type="scientific">Sorangium cellulosum</name>
    <name type="common">Polyangium cellulosum</name>
    <dbReference type="NCBI Taxonomy" id="56"/>
    <lineage>
        <taxon>Bacteria</taxon>
        <taxon>Pseudomonadati</taxon>
        <taxon>Myxococcota</taxon>
        <taxon>Polyangia</taxon>
        <taxon>Polyangiales</taxon>
        <taxon>Polyangiaceae</taxon>
        <taxon>Sorangium</taxon>
    </lineage>
</organism>
<sequence length="89" mass="9610">MFVLARAWQFDVLANPRRALRSSAASSVGHLGRASWAGILGGHLGQEQLTASARTLCAVDVPGTAWRPRTAARLDEAFPRGRRRDTTAP</sequence>
<gene>
    <name evidence="2" type="ORF">BE15_40910</name>
</gene>
<proteinExistence type="predicted"/>
<protein>
    <submittedName>
        <fullName evidence="2">Uncharacterized protein</fullName>
    </submittedName>
</protein>
<feature type="compositionally biased region" description="Basic and acidic residues" evidence="1">
    <location>
        <begin position="72"/>
        <end position="89"/>
    </location>
</feature>